<sequence length="202" mass="23209">MHFQKLSPKQLLYQKVVKPGVERRRRARINQSVEQLKEMLLMNNKLKCLQPRIEKADILEMTLQYIREHSMTRGSTDSDFQAGFQHCLLLTHHFLSTTGHFLSNTVSPATKTRQLQFQQKWLTLATNNGNARLPVVMETITKLNPESSSLSTCNIPNSQSATSSLSHTTSCYNSSKVAPLPVRLNKRMQQLPVVQEVHWRPW</sequence>
<evidence type="ECO:0000313" key="8">
    <source>
        <dbReference type="Proteomes" id="UP001369086"/>
    </source>
</evidence>
<dbReference type="EMBL" id="JAHFZB010000021">
    <property type="protein sequence ID" value="KAK6477390.1"/>
    <property type="molecule type" value="Genomic_DNA"/>
</dbReference>
<dbReference type="InterPro" id="IPR011598">
    <property type="entry name" value="bHLH_dom"/>
</dbReference>
<reference evidence="7 8" key="1">
    <citation type="submission" date="2021-05" db="EMBL/GenBank/DDBJ databases">
        <authorList>
            <person name="Zahm M."/>
            <person name="Klopp C."/>
            <person name="Cabau C."/>
            <person name="Kuhl H."/>
            <person name="Suciu R."/>
            <person name="Ciorpac M."/>
            <person name="Holostenco D."/>
            <person name="Gessner J."/>
            <person name="Wuertz S."/>
            <person name="Hohne C."/>
            <person name="Stock M."/>
            <person name="Gislard M."/>
            <person name="Lluch J."/>
            <person name="Milhes M."/>
            <person name="Lampietro C."/>
            <person name="Lopez Roques C."/>
            <person name="Donnadieu C."/>
            <person name="Du K."/>
            <person name="Schartl M."/>
            <person name="Guiguen Y."/>
        </authorList>
    </citation>
    <scope>NUCLEOTIDE SEQUENCE [LARGE SCALE GENOMIC DNA]</scope>
    <source>
        <strain evidence="7">Hh-F2</strain>
        <tissue evidence="7">Blood</tissue>
    </source>
</reference>
<evidence type="ECO:0000256" key="5">
    <source>
        <dbReference type="ARBA" id="ARBA00023242"/>
    </source>
</evidence>
<dbReference type="Pfam" id="PF00010">
    <property type="entry name" value="HLH"/>
    <property type="match status" value="1"/>
</dbReference>
<dbReference type="Gene3D" id="4.10.280.10">
    <property type="entry name" value="Helix-loop-helix DNA-binding domain"/>
    <property type="match status" value="1"/>
</dbReference>
<dbReference type="SMART" id="SM00353">
    <property type="entry name" value="HLH"/>
    <property type="match status" value="1"/>
</dbReference>
<keyword evidence="2" id="KW-0678">Repressor</keyword>
<proteinExistence type="predicted"/>
<keyword evidence="5" id="KW-0539">Nucleus</keyword>
<dbReference type="CDD" id="cd11410">
    <property type="entry name" value="bHLH_O_HES"/>
    <property type="match status" value="1"/>
</dbReference>
<dbReference type="Proteomes" id="UP001369086">
    <property type="component" value="Unassembled WGS sequence"/>
</dbReference>
<comment type="subcellular location">
    <subcellularLocation>
        <location evidence="1">Nucleus</location>
    </subcellularLocation>
</comment>
<evidence type="ECO:0000256" key="2">
    <source>
        <dbReference type="ARBA" id="ARBA00022491"/>
    </source>
</evidence>
<protein>
    <submittedName>
        <fullName evidence="7">mRNAion factor HES-7-like</fullName>
    </submittedName>
</protein>
<gene>
    <name evidence="7" type="ORF">HHUSO_G22323</name>
</gene>
<evidence type="ECO:0000256" key="3">
    <source>
        <dbReference type="ARBA" id="ARBA00023015"/>
    </source>
</evidence>
<accession>A0ABR0YXS1</accession>
<evidence type="ECO:0000256" key="1">
    <source>
        <dbReference type="ARBA" id="ARBA00004123"/>
    </source>
</evidence>
<dbReference type="SUPFAM" id="SSF47459">
    <property type="entry name" value="HLH, helix-loop-helix DNA-binding domain"/>
    <property type="match status" value="1"/>
</dbReference>
<keyword evidence="4" id="KW-0804">Transcription</keyword>
<feature type="domain" description="BHLH" evidence="6">
    <location>
        <begin position="13"/>
        <end position="69"/>
    </location>
</feature>
<name>A0ABR0YXS1_HUSHU</name>
<evidence type="ECO:0000256" key="4">
    <source>
        <dbReference type="ARBA" id="ARBA00023163"/>
    </source>
</evidence>
<dbReference type="PROSITE" id="PS50888">
    <property type="entry name" value="BHLH"/>
    <property type="match status" value="1"/>
</dbReference>
<evidence type="ECO:0000259" key="6">
    <source>
        <dbReference type="PROSITE" id="PS50888"/>
    </source>
</evidence>
<dbReference type="InterPro" id="IPR036638">
    <property type="entry name" value="HLH_DNA-bd_sf"/>
</dbReference>
<keyword evidence="3" id="KW-0805">Transcription regulation</keyword>
<evidence type="ECO:0000313" key="7">
    <source>
        <dbReference type="EMBL" id="KAK6477390.1"/>
    </source>
</evidence>
<keyword evidence="8" id="KW-1185">Reference proteome</keyword>
<dbReference type="PANTHER" id="PTHR10985">
    <property type="entry name" value="BASIC HELIX-LOOP-HELIX TRANSCRIPTION FACTOR, HES-RELATED"/>
    <property type="match status" value="1"/>
</dbReference>
<organism evidence="7 8">
    <name type="scientific">Huso huso</name>
    <name type="common">Beluga</name>
    <name type="synonym">Acipenser huso</name>
    <dbReference type="NCBI Taxonomy" id="61971"/>
    <lineage>
        <taxon>Eukaryota</taxon>
        <taxon>Metazoa</taxon>
        <taxon>Chordata</taxon>
        <taxon>Craniata</taxon>
        <taxon>Vertebrata</taxon>
        <taxon>Euteleostomi</taxon>
        <taxon>Actinopterygii</taxon>
        <taxon>Chondrostei</taxon>
        <taxon>Acipenseriformes</taxon>
        <taxon>Acipenseridae</taxon>
        <taxon>Huso</taxon>
    </lineage>
</organism>
<dbReference type="InterPro" id="IPR050370">
    <property type="entry name" value="HES_HEY"/>
</dbReference>
<comment type="caution">
    <text evidence="7">The sequence shown here is derived from an EMBL/GenBank/DDBJ whole genome shotgun (WGS) entry which is preliminary data.</text>
</comment>